<sequence length="219" mass="25268">MVTMTSKGKNKATPYQHSHTLDFTLEVVSMTANGDVTARCKLCLYEGQDVVELNGNSTQKRKHRSDIQYFTKSFNPHKYRSHHAGQHKESWAWYQTLLVEDKKQFFDAKIPDTNTLHQHMDLATDTLRFFINAPIVETIVDDLFFRDNKQLHEFDDNIPEATVKKAATKAKQKANAMKLFVQNEDNPHYSIIIKNVMRFELTMDHVSVGMSFRETAAAI</sequence>
<name>A0ABP1A8J9_9BRYO</name>
<accession>A0ABP1A8J9</accession>
<keyword evidence="2" id="KW-1185">Reference proteome</keyword>
<dbReference type="Proteomes" id="UP001497522">
    <property type="component" value="Chromosome 1"/>
</dbReference>
<protein>
    <submittedName>
        <fullName evidence="1">Uncharacterized protein</fullName>
    </submittedName>
</protein>
<gene>
    <name evidence="1" type="ORF">CSSPJE1EN2_LOCUS1831</name>
</gene>
<dbReference type="PANTHER" id="PTHR37067">
    <property type="entry name" value="PX DOMAIN-CONTAINING PROTEIN"/>
    <property type="match status" value="1"/>
</dbReference>
<dbReference type="EMBL" id="OZ023702">
    <property type="protein sequence ID" value="CAK9858836.1"/>
    <property type="molecule type" value="Genomic_DNA"/>
</dbReference>
<proteinExistence type="predicted"/>
<organism evidence="1 2">
    <name type="scientific">Sphagnum jensenii</name>
    <dbReference type="NCBI Taxonomy" id="128206"/>
    <lineage>
        <taxon>Eukaryota</taxon>
        <taxon>Viridiplantae</taxon>
        <taxon>Streptophyta</taxon>
        <taxon>Embryophyta</taxon>
        <taxon>Bryophyta</taxon>
        <taxon>Sphagnophytina</taxon>
        <taxon>Sphagnopsida</taxon>
        <taxon>Sphagnales</taxon>
        <taxon>Sphagnaceae</taxon>
        <taxon>Sphagnum</taxon>
    </lineage>
</organism>
<dbReference type="PANTHER" id="PTHR37067:SF3">
    <property type="entry name" value="PX DOMAIN-CONTAINING PROTEIN"/>
    <property type="match status" value="1"/>
</dbReference>
<evidence type="ECO:0000313" key="1">
    <source>
        <dbReference type="EMBL" id="CAK9858836.1"/>
    </source>
</evidence>
<reference evidence="1 2" key="1">
    <citation type="submission" date="2024-03" db="EMBL/GenBank/DDBJ databases">
        <authorList>
            <consortium name="ELIXIR-Norway"/>
            <consortium name="Elixir Norway"/>
        </authorList>
    </citation>
    <scope>NUCLEOTIDE SEQUENCE [LARGE SCALE GENOMIC DNA]</scope>
</reference>
<evidence type="ECO:0000313" key="2">
    <source>
        <dbReference type="Proteomes" id="UP001497522"/>
    </source>
</evidence>